<evidence type="ECO:0000313" key="5">
    <source>
        <dbReference type="EMBL" id="BBO66880.1"/>
    </source>
</evidence>
<dbReference type="SMART" id="SM00248">
    <property type="entry name" value="ANK"/>
    <property type="match status" value="4"/>
</dbReference>
<keyword evidence="1" id="KW-0677">Repeat</keyword>
<name>A0A5K7YFR1_9BACT</name>
<evidence type="ECO:0000256" key="1">
    <source>
        <dbReference type="ARBA" id="ARBA00022737"/>
    </source>
</evidence>
<keyword evidence="2 3" id="KW-0040">ANK repeat</keyword>
<evidence type="ECO:0000256" key="2">
    <source>
        <dbReference type="ARBA" id="ARBA00023043"/>
    </source>
</evidence>
<protein>
    <submittedName>
        <fullName evidence="5">Uncharacterized protein</fullName>
    </submittedName>
</protein>
<organism evidence="5 6">
    <name type="scientific">Desulfosarcina alkanivorans</name>
    <dbReference type="NCBI Taxonomy" id="571177"/>
    <lineage>
        <taxon>Bacteria</taxon>
        <taxon>Pseudomonadati</taxon>
        <taxon>Thermodesulfobacteriota</taxon>
        <taxon>Desulfobacteria</taxon>
        <taxon>Desulfobacterales</taxon>
        <taxon>Desulfosarcinaceae</taxon>
        <taxon>Desulfosarcina</taxon>
    </lineage>
</organism>
<feature type="signal peptide" evidence="4">
    <location>
        <begin position="1"/>
        <end position="30"/>
    </location>
</feature>
<dbReference type="SUPFAM" id="SSF48403">
    <property type="entry name" value="Ankyrin repeat"/>
    <property type="match status" value="1"/>
</dbReference>
<feature type="repeat" description="ANK" evidence="3">
    <location>
        <begin position="89"/>
        <end position="121"/>
    </location>
</feature>
<feature type="chain" id="PRO_5024286089" evidence="4">
    <location>
        <begin position="31"/>
        <end position="183"/>
    </location>
</feature>
<keyword evidence="6" id="KW-1185">Reference proteome</keyword>
<sequence>MRKISWQLAALTICLSLTLFGFGGPDINTAAELGMAEKLREAIDQGADVNKRGKNANTPLHSAVWKDHIDCVRILLDHHADVNAVNGDDSRTPLHIAAALGSTEIARLLLESGANVDPIDKNGRTPLYLAAARDQAKVVLLLLEKGADIDGRSKNRNGTPLAVAKRTASVKALRVLRSAYNQR</sequence>
<dbReference type="InterPro" id="IPR002110">
    <property type="entry name" value="Ankyrin_rpt"/>
</dbReference>
<dbReference type="PANTHER" id="PTHR24171">
    <property type="entry name" value="ANKYRIN REPEAT DOMAIN-CONTAINING PROTEIN 39-RELATED"/>
    <property type="match status" value="1"/>
</dbReference>
<evidence type="ECO:0000313" key="6">
    <source>
        <dbReference type="Proteomes" id="UP000427906"/>
    </source>
</evidence>
<dbReference type="PANTHER" id="PTHR24171:SF9">
    <property type="entry name" value="ANKYRIN REPEAT DOMAIN-CONTAINING PROTEIN 39"/>
    <property type="match status" value="1"/>
</dbReference>
<dbReference type="Proteomes" id="UP000427906">
    <property type="component" value="Chromosome"/>
</dbReference>
<keyword evidence="4" id="KW-0732">Signal</keyword>
<reference evidence="5 6" key="1">
    <citation type="submission" date="2019-11" db="EMBL/GenBank/DDBJ databases">
        <title>Comparative genomics of hydrocarbon-degrading Desulfosarcina strains.</title>
        <authorList>
            <person name="Watanabe M."/>
            <person name="Kojima H."/>
            <person name="Fukui M."/>
        </authorList>
    </citation>
    <scope>NUCLEOTIDE SEQUENCE [LARGE SCALE GENOMIC DNA]</scope>
    <source>
        <strain evidence="5 6">PL12</strain>
    </source>
</reference>
<dbReference type="EMBL" id="AP021874">
    <property type="protein sequence ID" value="BBO66880.1"/>
    <property type="molecule type" value="Genomic_DNA"/>
</dbReference>
<dbReference type="InterPro" id="IPR036770">
    <property type="entry name" value="Ankyrin_rpt-contain_sf"/>
</dbReference>
<accession>A0A5K7YFR1</accession>
<evidence type="ECO:0000256" key="3">
    <source>
        <dbReference type="PROSITE-ProRule" id="PRU00023"/>
    </source>
</evidence>
<evidence type="ECO:0000256" key="4">
    <source>
        <dbReference type="SAM" id="SignalP"/>
    </source>
</evidence>
<dbReference type="KEGG" id="dalk:DSCA_08100"/>
<feature type="repeat" description="ANK" evidence="3">
    <location>
        <begin position="122"/>
        <end position="154"/>
    </location>
</feature>
<dbReference type="OrthoDB" id="8410839at2"/>
<gene>
    <name evidence="5" type="ORF">DSCA_08100</name>
</gene>
<dbReference type="PRINTS" id="PR01415">
    <property type="entry name" value="ANKYRIN"/>
</dbReference>
<dbReference type="RefSeq" id="WP_155315204.1">
    <property type="nucleotide sequence ID" value="NZ_AP021874.1"/>
</dbReference>
<dbReference type="AlphaFoldDB" id="A0A5K7YFR1"/>
<proteinExistence type="predicted"/>
<dbReference type="PROSITE" id="PS50297">
    <property type="entry name" value="ANK_REP_REGION"/>
    <property type="match status" value="3"/>
</dbReference>
<dbReference type="PROSITE" id="PS50088">
    <property type="entry name" value="ANK_REPEAT"/>
    <property type="match status" value="3"/>
</dbReference>
<dbReference type="Gene3D" id="1.25.40.20">
    <property type="entry name" value="Ankyrin repeat-containing domain"/>
    <property type="match status" value="2"/>
</dbReference>
<dbReference type="Pfam" id="PF13637">
    <property type="entry name" value="Ank_4"/>
    <property type="match status" value="1"/>
</dbReference>
<dbReference type="Pfam" id="PF12796">
    <property type="entry name" value="Ank_2"/>
    <property type="match status" value="1"/>
</dbReference>
<feature type="repeat" description="ANK" evidence="3">
    <location>
        <begin position="55"/>
        <end position="87"/>
    </location>
</feature>